<name>A0A8D4N0M6_ANGJA</name>
<dbReference type="PROSITE" id="PS50208">
    <property type="entry name" value="CASPASE_P20"/>
    <property type="match status" value="1"/>
</dbReference>
<dbReference type="InterPro" id="IPR001315">
    <property type="entry name" value="CARD"/>
</dbReference>
<evidence type="ECO:0000256" key="14">
    <source>
        <dbReference type="ARBA" id="ARBA00066479"/>
    </source>
</evidence>
<dbReference type="GO" id="GO:0051604">
    <property type="term" value="P:protein maturation"/>
    <property type="evidence" value="ECO:0007669"/>
    <property type="project" value="UniProtKB-ARBA"/>
</dbReference>
<evidence type="ECO:0000256" key="15">
    <source>
        <dbReference type="ARBA" id="ARBA00068172"/>
    </source>
</evidence>
<feature type="active site" evidence="16">
    <location>
        <position position="233"/>
    </location>
</feature>
<dbReference type="GO" id="GO:0005737">
    <property type="term" value="C:cytoplasm"/>
    <property type="evidence" value="ECO:0007669"/>
    <property type="project" value="UniProtKB-SubCell"/>
</dbReference>
<evidence type="ECO:0000256" key="8">
    <source>
        <dbReference type="ARBA" id="ARBA00022737"/>
    </source>
</evidence>
<dbReference type="GO" id="GO:0004197">
    <property type="term" value="F:cysteine-type endopeptidase activity"/>
    <property type="evidence" value="ECO:0007669"/>
    <property type="project" value="InterPro"/>
</dbReference>
<evidence type="ECO:0000256" key="2">
    <source>
        <dbReference type="ARBA" id="ARBA00004496"/>
    </source>
</evidence>
<dbReference type="SUPFAM" id="SSF47986">
    <property type="entry name" value="DEATH domain"/>
    <property type="match status" value="1"/>
</dbReference>
<evidence type="ECO:0000256" key="4">
    <source>
        <dbReference type="ARBA" id="ARBA00022490"/>
    </source>
</evidence>
<dbReference type="EMBL" id="MF537659">
    <property type="protein sequence ID" value="AYC61978.1"/>
    <property type="molecule type" value="mRNA"/>
</dbReference>
<dbReference type="FunFam" id="3.40.50.1460:FF:000008">
    <property type="entry name" value="caspase-8 isoform X1"/>
    <property type="match status" value="1"/>
</dbReference>
<dbReference type="PANTHER" id="PTHR48169:SF7">
    <property type="entry name" value="CASPASE 10"/>
    <property type="match status" value="1"/>
</dbReference>
<dbReference type="InterPro" id="IPR001309">
    <property type="entry name" value="Pept_C14_p20"/>
</dbReference>
<evidence type="ECO:0000259" key="19">
    <source>
        <dbReference type="PROSITE" id="PS50208"/>
    </source>
</evidence>
<dbReference type="InterPro" id="IPR002138">
    <property type="entry name" value="Pept_C14_p10"/>
</dbReference>
<dbReference type="PROSITE" id="PS50209">
    <property type="entry name" value="CARD"/>
    <property type="match status" value="1"/>
</dbReference>
<evidence type="ECO:0000256" key="9">
    <source>
        <dbReference type="ARBA" id="ARBA00022801"/>
    </source>
</evidence>
<dbReference type="SUPFAM" id="SSF52129">
    <property type="entry name" value="Caspase-like"/>
    <property type="match status" value="1"/>
</dbReference>
<dbReference type="EC" id="3.4.22.61" evidence="14"/>
<dbReference type="SMART" id="SM00115">
    <property type="entry name" value="CASc"/>
    <property type="match status" value="1"/>
</dbReference>
<keyword evidence="9" id="KW-0378">Hydrolase</keyword>
<keyword evidence="7" id="KW-0053">Apoptosis</keyword>
<evidence type="ECO:0000256" key="13">
    <source>
        <dbReference type="ARBA" id="ARBA00051626"/>
    </source>
</evidence>
<dbReference type="InterPro" id="IPR015917">
    <property type="entry name" value="Pept_C14A"/>
</dbReference>
<evidence type="ECO:0000256" key="7">
    <source>
        <dbReference type="ARBA" id="ARBA00022703"/>
    </source>
</evidence>
<evidence type="ECO:0000313" key="21">
    <source>
        <dbReference type="EMBL" id="AYC61978.1"/>
    </source>
</evidence>
<dbReference type="GO" id="GO:0043065">
    <property type="term" value="P:positive regulation of apoptotic process"/>
    <property type="evidence" value="ECO:0007669"/>
    <property type="project" value="UniProtKB-ARBA"/>
</dbReference>
<evidence type="ECO:0000259" key="18">
    <source>
        <dbReference type="PROSITE" id="PS50207"/>
    </source>
</evidence>
<keyword evidence="6" id="KW-0645">Protease</keyword>
<keyword evidence="4" id="KW-0963">Cytoplasm</keyword>
<dbReference type="Gene3D" id="3.40.50.1460">
    <property type="match status" value="1"/>
</dbReference>
<dbReference type="AlphaFoldDB" id="A0A8D4N0M6"/>
<dbReference type="GO" id="GO:0006508">
    <property type="term" value="P:proteolysis"/>
    <property type="evidence" value="ECO:0007669"/>
    <property type="project" value="UniProtKB-KW"/>
</dbReference>
<dbReference type="GO" id="GO:0005634">
    <property type="term" value="C:nucleus"/>
    <property type="evidence" value="ECO:0007669"/>
    <property type="project" value="UniProtKB-SubCell"/>
</dbReference>
<accession>A0A8D4N0M6</accession>
<keyword evidence="10" id="KW-0788">Thiol protease</keyword>
<dbReference type="PROSITE" id="PS50207">
    <property type="entry name" value="CASPASE_P10"/>
    <property type="match status" value="1"/>
</dbReference>
<feature type="domain" description="CARD" evidence="20">
    <location>
        <begin position="1"/>
        <end position="75"/>
    </location>
</feature>
<comment type="subcellular location">
    <subcellularLocation>
        <location evidence="2">Cytoplasm</location>
    </subcellularLocation>
    <subcellularLocation>
        <location evidence="1">Nucleus</location>
    </subcellularLocation>
</comment>
<dbReference type="GO" id="GO:0032991">
    <property type="term" value="C:protein-containing complex"/>
    <property type="evidence" value="ECO:0007669"/>
    <property type="project" value="UniProtKB-ARBA"/>
</dbReference>
<evidence type="ECO:0000256" key="6">
    <source>
        <dbReference type="ARBA" id="ARBA00022670"/>
    </source>
</evidence>
<evidence type="ECO:0000259" key="20">
    <source>
        <dbReference type="PROSITE" id="PS50209"/>
    </source>
</evidence>
<keyword evidence="11" id="KW-0865">Zymogen</keyword>
<evidence type="ECO:0000256" key="10">
    <source>
        <dbReference type="ARBA" id="ARBA00022807"/>
    </source>
</evidence>
<feature type="domain" description="Caspase family p20" evidence="19">
    <location>
        <begin position="115"/>
        <end position="237"/>
    </location>
</feature>
<evidence type="ECO:0000256" key="1">
    <source>
        <dbReference type="ARBA" id="ARBA00004123"/>
    </source>
</evidence>
<dbReference type="InterPro" id="IPR016129">
    <property type="entry name" value="Caspase_his_AS"/>
</dbReference>
<comment type="catalytic activity">
    <reaction evidence="13">
        <text>Strict requirement for Asp at position P1 and has a preferred cleavage sequence of (Leu/Asp/Val)-Glu-Thr-Asp-|-(Gly/Ser/Ala).</text>
        <dbReference type="EC" id="3.4.22.61"/>
    </reaction>
</comment>
<sequence>MQDIRKRKVPLTETLMSDPDYILQHVQQENLITRREYTNIRSVQRSSEGRVIDLLDKVMDKGEETCRRFLSLLQQPEVQDTFPPLKKLCSGEFTDNPIQETQNAALSEYRMSSLPRGHCLIFNNQHFETESLKERKGSYQDAEDLKKVFSWLGFSVHVLQDQPVQEMRSQLQQFSRMEHSDCFVCCVLSHGTEQGIYGRDGALLRIQDVLSPFTSSRCPSLAGKPKLFFIQACQAQDEEPPAQADGPEDPYDTDAGPVVPETIPNDSDILLGMATVEDRKSYRHTYRGSAFIQELCKQLEWGCPRKEDILSIMTRVNRKVSSTSLGKFKQMPEPRYTLTKKLILSMD</sequence>
<keyword evidence="5" id="KW-0597">Phosphoprotein</keyword>
<feature type="active site" evidence="16">
    <location>
        <position position="190"/>
    </location>
</feature>
<dbReference type="PRINTS" id="PR00376">
    <property type="entry name" value="IL1BCENZYME"/>
</dbReference>
<feature type="domain" description="Caspase family p10" evidence="18">
    <location>
        <begin position="259"/>
        <end position="346"/>
    </location>
</feature>
<dbReference type="Gene3D" id="1.10.533.10">
    <property type="entry name" value="Death Domain, Fas"/>
    <property type="match status" value="1"/>
</dbReference>
<evidence type="ECO:0000256" key="5">
    <source>
        <dbReference type="ARBA" id="ARBA00022553"/>
    </source>
</evidence>
<dbReference type="InterPro" id="IPR011600">
    <property type="entry name" value="Pept_C14_caspase"/>
</dbReference>
<proteinExistence type="evidence at transcript level"/>
<dbReference type="InterPro" id="IPR029030">
    <property type="entry name" value="Caspase-like_dom_sf"/>
</dbReference>
<reference evidence="21" key="1">
    <citation type="submission" date="2017-07" db="EMBL/GenBank/DDBJ databases">
        <title>The cloning and immune function of Caspase-8 gene in Anguilla japonica.</title>
        <authorList>
            <person name="Feng J."/>
        </authorList>
    </citation>
    <scope>NUCLEOTIDE SEQUENCE</scope>
    <source>
        <tissue evidence="21">Liver</tissue>
    </source>
</reference>
<keyword evidence="12" id="KW-0539">Nucleus</keyword>
<dbReference type="Pfam" id="PF00656">
    <property type="entry name" value="Peptidase_C14"/>
    <property type="match status" value="1"/>
</dbReference>
<protein>
    <recommendedName>
        <fullName evidence="15">Caspase-8</fullName>
        <ecNumber evidence="14">3.4.22.61</ecNumber>
    </recommendedName>
</protein>
<organism evidence="21">
    <name type="scientific">Anguilla japonica</name>
    <name type="common">Japanese eel</name>
    <dbReference type="NCBI Taxonomy" id="7937"/>
    <lineage>
        <taxon>Eukaryota</taxon>
        <taxon>Metazoa</taxon>
        <taxon>Chordata</taxon>
        <taxon>Craniata</taxon>
        <taxon>Vertebrata</taxon>
        <taxon>Euteleostomi</taxon>
        <taxon>Actinopterygii</taxon>
        <taxon>Neopterygii</taxon>
        <taxon>Teleostei</taxon>
        <taxon>Anguilliformes</taxon>
        <taxon>Anguillidae</taxon>
        <taxon>Anguilla</taxon>
    </lineage>
</organism>
<keyword evidence="8" id="KW-0677">Repeat</keyword>
<dbReference type="CDD" id="cd01671">
    <property type="entry name" value="CARD"/>
    <property type="match status" value="1"/>
</dbReference>
<dbReference type="PIRSF" id="PIRSF038001">
    <property type="entry name" value="Caspase_ICE"/>
    <property type="match status" value="1"/>
</dbReference>
<dbReference type="CDD" id="cd00032">
    <property type="entry name" value="CASc"/>
    <property type="match status" value="1"/>
</dbReference>
<dbReference type="GO" id="GO:0006915">
    <property type="term" value="P:apoptotic process"/>
    <property type="evidence" value="ECO:0007669"/>
    <property type="project" value="UniProtKB-KW"/>
</dbReference>
<dbReference type="PROSITE" id="PS01121">
    <property type="entry name" value="CASPASE_HIS"/>
    <property type="match status" value="1"/>
</dbReference>
<dbReference type="Pfam" id="PF00619">
    <property type="entry name" value="CARD"/>
    <property type="match status" value="1"/>
</dbReference>
<evidence type="ECO:0000256" key="17">
    <source>
        <dbReference type="RuleBase" id="RU003971"/>
    </source>
</evidence>
<dbReference type="InterPro" id="IPR011029">
    <property type="entry name" value="DEATH-like_dom_sf"/>
</dbReference>
<dbReference type="PANTHER" id="PTHR48169">
    <property type="entry name" value="DED DOMAIN-CONTAINING PROTEIN"/>
    <property type="match status" value="1"/>
</dbReference>
<evidence type="ECO:0000256" key="16">
    <source>
        <dbReference type="PIRSR" id="PIRSR038001-1"/>
    </source>
</evidence>
<comment type="similarity">
    <text evidence="3 17">Belongs to the peptidase C14A family.</text>
</comment>
<evidence type="ECO:0000256" key="12">
    <source>
        <dbReference type="ARBA" id="ARBA00023242"/>
    </source>
</evidence>
<evidence type="ECO:0000256" key="11">
    <source>
        <dbReference type="ARBA" id="ARBA00023145"/>
    </source>
</evidence>
<evidence type="ECO:0000256" key="3">
    <source>
        <dbReference type="ARBA" id="ARBA00010134"/>
    </source>
</evidence>
<dbReference type="GO" id="GO:0005886">
    <property type="term" value="C:plasma membrane"/>
    <property type="evidence" value="ECO:0007669"/>
    <property type="project" value="UniProtKB-ARBA"/>
</dbReference>